<dbReference type="GO" id="GO:0005576">
    <property type="term" value="C:extracellular region"/>
    <property type="evidence" value="ECO:0007669"/>
    <property type="project" value="InterPro"/>
</dbReference>
<dbReference type="EMBL" id="REGN01001916">
    <property type="protein sequence ID" value="RNA31635.1"/>
    <property type="molecule type" value="Genomic_DNA"/>
</dbReference>
<organism evidence="3 4">
    <name type="scientific">Brachionus plicatilis</name>
    <name type="common">Marine rotifer</name>
    <name type="synonym">Brachionus muelleri</name>
    <dbReference type="NCBI Taxonomy" id="10195"/>
    <lineage>
        <taxon>Eukaryota</taxon>
        <taxon>Metazoa</taxon>
        <taxon>Spiralia</taxon>
        <taxon>Gnathifera</taxon>
        <taxon>Rotifera</taxon>
        <taxon>Eurotatoria</taxon>
        <taxon>Monogononta</taxon>
        <taxon>Pseudotrocha</taxon>
        <taxon>Ploima</taxon>
        <taxon>Brachionidae</taxon>
        <taxon>Brachionus</taxon>
    </lineage>
</organism>
<dbReference type="AlphaFoldDB" id="A0A3M7S7L3"/>
<keyword evidence="1" id="KW-0732">Signal</keyword>
<dbReference type="SUPFAM" id="SSF57625">
    <property type="entry name" value="Invertebrate chitin-binding proteins"/>
    <property type="match status" value="1"/>
</dbReference>
<dbReference type="GO" id="GO:0008061">
    <property type="term" value="F:chitin binding"/>
    <property type="evidence" value="ECO:0007669"/>
    <property type="project" value="InterPro"/>
</dbReference>
<evidence type="ECO:0000259" key="2">
    <source>
        <dbReference type="PROSITE" id="PS50940"/>
    </source>
</evidence>
<evidence type="ECO:0000256" key="1">
    <source>
        <dbReference type="SAM" id="SignalP"/>
    </source>
</evidence>
<dbReference type="Gene3D" id="2.170.140.10">
    <property type="entry name" value="Chitin binding domain"/>
    <property type="match status" value="1"/>
</dbReference>
<evidence type="ECO:0000313" key="3">
    <source>
        <dbReference type="EMBL" id="RNA31635.1"/>
    </source>
</evidence>
<keyword evidence="4" id="KW-1185">Reference proteome</keyword>
<dbReference type="Pfam" id="PF01607">
    <property type="entry name" value="CBM_14"/>
    <property type="match status" value="1"/>
</dbReference>
<feature type="domain" description="Chitin-binding type-2" evidence="2">
    <location>
        <begin position="50"/>
        <end position="111"/>
    </location>
</feature>
<gene>
    <name evidence="3" type="ORF">BpHYR1_045900</name>
</gene>
<dbReference type="InterPro" id="IPR002557">
    <property type="entry name" value="Chitin-bd_dom"/>
</dbReference>
<evidence type="ECO:0000313" key="4">
    <source>
        <dbReference type="Proteomes" id="UP000276133"/>
    </source>
</evidence>
<dbReference type="SMART" id="SM00494">
    <property type="entry name" value="ChtBD2"/>
    <property type="match status" value="1"/>
</dbReference>
<comment type="caution">
    <text evidence="3">The sequence shown here is derived from an EMBL/GenBank/DDBJ whole genome shotgun (WGS) entry which is preliminary data.</text>
</comment>
<dbReference type="Proteomes" id="UP000276133">
    <property type="component" value="Unassembled WGS sequence"/>
</dbReference>
<dbReference type="OrthoDB" id="10040155at2759"/>
<name>A0A3M7S7L3_BRAPC</name>
<feature type="chain" id="PRO_5017985666" description="Chitin-binding type-2 domain-containing protein" evidence="1">
    <location>
        <begin position="23"/>
        <end position="443"/>
    </location>
</feature>
<protein>
    <recommendedName>
        <fullName evidence="2">Chitin-binding type-2 domain-containing protein</fullName>
    </recommendedName>
</protein>
<proteinExistence type="predicted"/>
<accession>A0A3M7S7L3</accession>
<dbReference type="InterPro" id="IPR036508">
    <property type="entry name" value="Chitin-bd_dom_sf"/>
</dbReference>
<feature type="signal peptide" evidence="1">
    <location>
        <begin position="1"/>
        <end position="22"/>
    </location>
</feature>
<dbReference type="PROSITE" id="PS50940">
    <property type="entry name" value="CHIT_BIND_II"/>
    <property type="match status" value="1"/>
</dbReference>
<sequence>MYNKALAILVIISNVSFDCVVCTKKNYLRGIDIFRMLENSEQRLAPKLSKYSCSNRQDEGHYVHKDCRKYWHCLYVGTVFEEALERKCPAGTMFHPIQRTCEMSPMLNCLIWYQYIYGKDSIPNYLFTGEDSNSYTTSSFEKKIIDTSRELNELLITFKQPSKTRPNYNSYYDDYYYSEYPEPSGSYKIQINTTQPLSSTKMSAKAGSKFTTLFSSNLLEKLRNFKSEKSEKLNEKNSSKVKNFTILSSNGKKTLVAEDEVSPHHNLSNNQRILSTKSIQPVQIIKNIFALSNRSNFEKNYLPNLSYRLFITEKMYAKTPRTLTTNADQVWSYYEDVEAAEAEEVEYMDNELMEVSDTYGQDLLLNLQLNIDNEKKPAHFEDYSEENAENFLLAEETVSEFFFPLNVKFSFHLKKRNKIFNLRPFKFSTLCNVSRPNAIKNLQ</sequence>
<reference evidence="3 4" key="1">
    <citation type="journal article" date="2018" name="Sci. Rep.">
        <title>Genomic signatures of local adaptation to the degree of environmental predictability in rotifers.</title>
        <authorList>
            <person name="Franch-Gras L."/>
            <person name="Hahn C."/>
            <person name="Garcia-Roger E.M."/>
            <person name="Carmona M.J."/>
            <person name="Serra M."/>
            <person name="Gomez A."/>
        </authorList>
    </citation>
    <scope>NUCLEOTIDE SEQUENCE [LARGE SCALE GENOMIC DNA]</scope>
    <source>
        <strain evidence="3">HYR1</strain>
    </source>
</reference>